<keyword evidence="1" id="KW-1133">Transmembrane helix</keyword>
<comment type="caution">
    <text evidence="2">The sequence shown here is derived from an EMBL/GenBank/DDBJ whole genome shotgun (WGS) entry which is preliminary data.</text>
</comment>
<sequence>MAWWAYEAWSEAKRSNTLAEEANVLSGKANDLAALANFMAFRDDCRSRYGDTESLVDPECAKVLNVTLALPGWNPVMLEPRSIPAHSRLSCHWVATDEYDNGSAEPIATDYESFLHVNRTEDDVCTLDLPTDVFFSSYGPIILLAMVVLLGLLYHLARARAPFDERHRHSPQELARFDDTHYQISAGNPELFGSGQMLSNYKHGSSSSLSSTQAICRPRWSECSCPFSPDTEPSDNSVRMLPERLTRRPSLPSNRLRLDAIPVYQSESSWEPVFWFAGLILGGDRNTSELHTGGLVTRAKQESELRICGYCGVLRNTSDDLDRHLKFAHGGNLGPGDWIWQCKVPNCNFSGKIWPCIDEFKSHIRRMHNWIDAYTAESMCVEYDPELHGLFPYLRRPRSAMHVHATQHFGATSPPQVEDKPFWNSEGIRGMSFKADADFTDEALAFAGTNHLGACPEPRNTITDDLAWEHDLDASPERQKSTTTSHVSALDVKGIRYRKANLASTSTSESF</sequence>
<keyword evidence="3" id="KW-1185">Reference proteome</keyword>
<keyword evidence="1" id="KW-0472">Membrane</keyword>
<proteinExistence type="predicted"/>
<protein>
    <submittedName>
        <fullName evidence="2">Uncharacterized protein</fullName>
    </submittedName>
</protein>
<dbReference type="AlphaFoldDB" id="A0AAN8EJ25"/>
<name>A0AAN8EJ25_9EURO</name>
<dbReference type="Proteomes" id="UP001316803">
    <property type="component" value="Unassembled WGS sequence"/>
</dbReference>
<reference evidence="2 3" key="1">
    <citation type="submission" date="2022-12" db="EMBL/GenBank/DDBJ databases">
        <title>Genomic features and morphological characterization of a novel Knufia sp. strain isolated from spacecraft assembly facility.</title>
        <authorList>
            <person name="Teixeira M."/>
            <person name="Chander A.M."/>
            <person name="Stajich J.E."/>
            <person name="Venkateswaran K."/>
        </authorList>
    </citation>
    <scope>NUCLEOTIDE SEQUENCE [LARGE SCALE GENOMIC DNA]</scope>
    <source>
        <strain evidence="2 3">FJI-L2-BK-P2</strain>
    </source>
</reference>
<evidence type="ECO:0000256" key="1">
    <source>
        <dbReference type="SAM" id="Phobius"/>
    </source>
</evidence>
<accession>A0AAN8EJ25</accession>
<dbReference type="EMBL" id="JAKLMC020000024">
    <property type="protein sequence ID" value="KAK5950715.1"/>
    <property type="molecule type" value="Genomic_DNA"/>
</dbReference>
<feature type="transmembrane region" description="Helical" evidence="1">
    <location>
        <begin position="137"/>
        <end position="157"/>
    </location>
</feature>
<keyword evidence="1" id="KW-0812">Transmembrane</keyword>
<gene>
    <name evidence="2" type="ORF">OHC33_008097</name>
</gene>
<evidence type="ECO:0000313" key="3">
    <source>
        <dbReference type="Proteomes" id="UP001316803"/>
    </source>
</evidence>
<evidence type="ECO:0000313" key="2">
    <source>
        <dbReference type="EMBL" id="KAK5950715.1"/>
    </source>
</evidence>
<organism evidence="2 3">
    <name type="scientific">Knufia fluminis</name>
    <dbReference type="NCBI Taxonomy" id="191047"/>
    <lineage>
        <taxon>Eukaryota</taxon>
        <taxon>Fungi</taxon>
        <taxon>Dikarya</taxon>
        <taxon>Ascomycota</taxon>
        <taxon>Pezizomycotina</taxon>
        <taxon>Eurotiomycetes</taxon>
        <taxon>Chaetothyriomycetidae</taxon>
        <taxon>Chaetothyriales</taxon>
        <taxon>Trichomeriaceae</taxon>
        <taxon>Knufia</taxon>
    </lineage>
</organism>